<reference evidence="3 4" key="1">
    <citation type="journal article" date="2015" name="BMC Genomics">
        <title>Gene expression during zombie ant biting behavior reflects the complexity underlying fungal parasitic behavioral manipulation.</title>
        <authorList>
            <person name="de Bekker C."/>
            <person name="Ohm R.A."/>
            <person name="Loreto R.G."/>
            <person name="Sebastian A."/>
            <person name="Albert I."/>
            <person name="Merrow M."/>
            <person name="Brachmann A."/>
            <person name="Hughes D.P."/>
        </authorList>
    </citation>
    <scope>NUCLEOTIDE SEQUENCE [LARGE SCALE GENOMIC DNA]</scope>
    <source>
        <strain evidence="3 4">SC16a</strain>
    </source>
</reference>
<feature type="region of interest" description="Disordered" evidence="1">
    <location>
        <begin position="355"/>
        <end position="396"/>
    </location>
</feature>
<dbReference type="OrthoDB" id="5408102at2759"/>
<accession>A0A2A9PFZ0</accession>
<proteinExistence type="predicted"/>
<dbReference type="Proteomes" id="UP000037136">
    <property type="component" value="Unassembled WGS sequence"/>
</dbReference>
<dbReference type="STRING" id="268505.A0A2A9PFZ0"/>
<dbReference type="InterPro" id="IPR011990">
    <property type="entry name" value="TPR-like_helical_dom_sf"/>
</dbReference>
<keyword evidence="2" id="KW-0812">Transmembrane</keyword>
<sequence length="542" mass="60475">MPLRLVVVGRLGPTAASIRLVSPMACRRCMTSQTRPAIPFLSAPTAGRGAGRRFTSARKQWLKHEAKLVVRYTLIFWGCGLAVVVILWAFEQEAKEREFPTPHEWAWRTRNMLRSAHHSGDSDWTYTLTLARRVVMRLGNPAYDGQNVVQLAGRPDPTLEYPDEFIPCDISANSEDWRSGYFDAMLLSAKAAENTDGWLHDRVRNVVVPPKYVLGPSNPRPCPLPPGFSGVPREEDCVLAYPSAENWYMKMLATVGFTPRQRVDAALAYANFLQYKGQSEAAEALYNLALVEATSKMEPARLPYNSKTLVLKEGGEPPSANILEALTAMANFKARKGQLSSALPMYISLLKARRRLPNHPPPPTTSNRPPPSLVQQVMRPPSYPESPGDGTEPPWRNSLERCQEAALHLYIGEILYATSSRVQGLAWTRDAVDLAEEQLQDRNPANMGKEEKTRCRECLAVGLRNWSTIVAQLVQAEKAAKKKSGVESRMIPFWHEAQETPEAGSRWKSEQAVVKERAERARVLLVDDISPQSEGLVSLLKA</sequence>
<evidence type="ECO:0000256" key="1">
    <source>
        <dbReference type="SAM" id="MobiDB-lite"/>
    </source>
</evidence>
<evidence type="ECO:0000313" key="4">
    <source>
        <dbReference type="Proteomes" id="UP000037136"/>
    </source>
</evidence>
<evidence type="ECO:0000313" key="3">
    <source>
        <dbReference type="EMBL" id="PFH59813.1"/>
    </source>
</evidence>
<keyword evidence="2" id="KW-0472">Membrane</keyword>
<keyword evidence="4" id="KW-1185">Reference proteome</keyword>
<feature type="transmembrane region" description="Helical" evidence="2">
    <location>
        <begin position="68"/>
        <end position="90"/>
    </location>
</feature>
<name>A0A2A9PFZ0_OPHUN</name>
<keyword evidence="2" id="KW-1133">Transmembrane helix</keyword>
<reference evidence="3 4" key="2">
    <citation type="journal article" date="2017" name="Sci. Rep.">
        <title>Ant-infecting Ophiocordyceps genomes reveal a high diversity of potential behavioral manipulation genes and a possible major role for enterotoxins.</title>
        <authorList>
            <person name="de Bekker C."/>
            <person name="Ohm R.A."/>
            <person name="Evans H.C."/>
            <person name="Brachmann A."/>
            <person name="Hughes D.P."/>
        </authorList>
    </citation>
    <scope>NUCLEOTIDE SEQUENCE [LARGE SCALE GENOMIC DNA]</scope>
    <source>
        <strain evidence="3 4">SC16a</strain>
    </source>
</reference>
<feature type="compositionally biased region" description="Pro residues" evidence="1">
    <location>
        <begin position="358"/>
        <end position="372"/>
    </location>
</feature>
<dbReference type="EMBL" id="LAZP02000171">
    <property type="protein sequence ID" value="PFH59813.1"/>
    <property type="molecule type" value="Genomic_DNA"/>
</dbReference>
<dbReference type="Gene3D" id="1.25.40.10">
    <property type="entry name" value="Tetratricopeptide repeat domain"/>
    <property type="match status" value="1"/>
</dbReference>
<organism evidence="3 4">
    <name type="scientific">Ophiocordyceps unilateralis</name>
    <name type="common">Zombie-ant fungus</name>
    <name type="synonym">Torrubia unilateralis</name>
    <dbReference type="NCBI Taxonomy" id="268505"/>
    <lineage>
        <taxon>Eukaryota</taxon>
        <taxon>Fungi</taxon>
        <taxon>Dikarya</taxon>
        <taxon>Ascomycota</taxon>
        <taxon>Pezizomycotina</taxon>
        <taxon>Sordariomycetes</taxon>
        <taxon>Hypocreomycetidae</taxon>
        <taxon>Hypocreales</taxon>
        <taxon>Ophiocordycipitaceae</taxon>
        <taxon>Ophiocordyceps</taxon>
    </lineage>
</organism>
<dbReference type="AlphaFoldDB" id="A0A2A9PFZ0"/>
<comment type="caution">
    <text evidence="3">The sequence shown here is derived from an EMBL/GenBank/DDBJ whole genome shotgun (WGS) entry which is preliminary data.</text>
</comment>
<evidence type="ECO:0000256" key="2">
    <source>
        <dbReference type="SAM" id="Phobius"/>
    </source>
</evidence>
<protein>
    <submittedName>
        <fullName evidence="3">Uncharacterized protein</fullName>
    </submittedName>
</protein>
<gene>
    <name evidence="3" type="ORF">XA68_11861</name>
</gene>